<dbReference type="AlphaFoldDB" id="A0A7G1IN19"/>
<sequence length="434" mass="43508">MTAPLWSASPPEVHSALLYAGPGPGSLLAAAEIRTMLSAEYASVAEELTAVLAGIQAGAWDGPTAECCAAAYAPYTAWLLQASADNAQAAAAHQAAATAYVSALATMPTLGELAANHATQAVLVATNFFGLNTIPIALNEADYVRMWIQAATTMSVYEMTTAAVLASVPRTSPAPVVVKPGTGVIGDIAAGVVQFGLTPWQQFLQAFRVFLTVELFTMVEFIGYFLMGMVFTGPMLVEAFVLLFSQPATAFLMLQVLYLLWSLVASYAFSLVLNPFFFIGAILEWILDGAGLGLGLIPGLATSIAEGIALSTAGVATAAAESSVAALTAVPAAGVAVGALGPLAGVSAALPQAPVVSAVTMGAASGLSASAAPADQGAGVMGFAATTPTEAVVQAGGLAAIGGGESGGCAQVPMLPTGWQPGLADAAHTVLTSA</sequence>
<dbReference type="EMBL" id="AP023343">
    <property type="protein sequence ID" value="BCI91482.1"/>
    <property type="molecule type" value="Genomic_DNA"/>
</dbReference>
<accession>A0A7G1IN19</accession>
<dbReference type="Proteomes" id="UP000516380">
    <property type="component" value="Chromosome"/>
</dbReference>
<reference evidence="5 6" key="1">
    <citation type="submission" date="2020-07" db="EMBL/GenBank/DDBJ databases">
        <title>Mycobacterium kansasii (former subtype) with zoonotic potential isolated from diseased indoor pet cat, Japan.</title>
        <authorList>
            <person name="Fukano H."/>
            <person name="Terazono T."/>
            <person name="Hoshino Y."/>
        </authorList>
    </citation>
    <scope>NUCLEOTIDE SEQUENCE [LARGE SCALE GENOMIC DNA]</scope>
    <source>
        <strain evidence="5 6">Kuro-I</strain>
    </source>
</reference>
<proteinExistence type="inferred from homology"/>
<keyword evidence="2" id="KW-1133">Transmembrane helix</keyword>
<gene>
    <name evidence="5" type="primary">PPE46_2</name>
    <name evidence="5" type="ORF">NIIDMKKI_66880</name>
</gene>
<feature type="domain" description="PPE-PPW subfamily C-terminal" evidence="4">
    <location>
        <begin position="374"/>
        <end position="419"/>
    </location>
</feature>
<dbReference type="PANTHER" id="PTHR46766:SF1">
    <property type="entry name" value="GLUTAMINE-RICH PROTEIN 2"/>
    <property type="match status" value="1"/>
</dbReference>
<dbReference type="GO" id="GO:0052572">
    <property type="term" value="P:response to host immune response"/>
    <property type="evidence" value="ECO:0007669"/>
    <property type="project" value="TreeGrafter"/>
</dbReference>
<dbReference type="Gene3D" id="1.20.1260.20">
    <property type="entry name" value="PPE superfamily"/>
    <property type="match status" value="1"/>
</dbReference>
<evidence type="ECO:0000313" key="6">
    <source>
        <dbReference type="Proteomes" id="UP000516380"/>
    </source>
</evidence>
<dbReference type="Pfam" id="PF00823">
    <property type="entry name" value="PPE"/>
    <property type="match status" value="1"/>
</dbReference>
<evidence type="ECO:0000259" key="3">
    <source>
        <dbReference type="Pfam" id="PF00823"/>
    </source>
</evidence>
<protein>
    <submittedName>
        <fullName evidence="5">Putative PPE family protein PPE46</fullName>
    </submittedName>
</protein>
<dbReference type="InterPro" id="IPR038332">
    <property type="entry name" value="PPE_sf"/>
</dbReference>
<evidence type="ECO:0000313" key="5">
    <source>
        <dbReference type="EMBL" id="BCI91482.1"/>
    </source>
</evidence>
<dbReference type="InterPro" id="IPR000030">
    <property type="entry name" value="PPE_dom"/>
</dbReference>
<organism evidence="5 6">
    <name type="scientific">Mycobacterium kansasii</name>
    <dbReference type="NCBI Taxonomy" id="1768"/>
    <lineage>
        <taxon>Bacteria</taxon>
        <taxon>Bacillati</taxon>
        <taxon>Actinomycetota</taxon>
        <taxon>Actinomycetes</taxon>
        <taxon>Mycobacteriales</taxon>
        <taxon>Mycobacteriaceae</taxon>
        <taxon>Mycobacterium</taxon>
    </lineage>
</organism>
<keyword evidence="6" id="KW-1185">Reference proteome</keyword>
<dbReference type="RefSeq" id="WP_099184552.1">
    <property type="nucleotide sequence ID" value="NZ_NKQW01000001.1"/>
</dbReference>
<dbReference type="PANTHER" id="PTHR46766">
    <property type="entry name" value="GLUTAMINE-RICH PROTEIN 2"/>
    <property type="match status" value="1"/>
</dbReference>
<name>A0A7G1IN19_MYCKA</name>
<dbReference type="InterPro" id="IPR043641">
    <property type="entry name" value="PPE-PPW_C"/>
</dbReference>
<evidence type="ECO:0000256" key="1">
    <source>
        <dbReference type="ARBA" id="ARBA00010652"/>
    </source>
</evidence>
<comment type="similarity">
    <text evidence="1">Belongs to the mycobacterial PPE family.</text>
</comment>
<dbReference type="SUPFAM" id="SSF140459">
    <property type="entry name" value="PE/PPE dimer-like"/>
    <property type="match status" value="1"/>
</dbReference>
<feature type="transmembrane region" description="Helical" evidence="2">
    <location>
        <begin position="267"/>
        <end position="287"/>
    </location>
</feature>
<keyword evidence="2" id="KW-0472">Membrane</keyword>
<dbReference type="Pfam" id="PF18878">
    <property type="entry name" value="PPE-PPW"/>
    <property type="match status" value="1"/>
</dbReference>
<feature type="domain" description="PPE" evidence="3">
    <location>
        <begin position="6"/>
        <end position="168"/>
    </location>
</feature>
<keyword evidence="2" id="KW-0812">Transmembrane</keyword>
<evidence type="ECO:0000259" key="4">
    <source>
        <dbReference type="Pfam" id="PF18878"/>
    </source>
</evidence>
<evidence type="ECO:0000256" key="2">
    <source>
        <dbReference type="SAM" id="Phobius"/>
    </source>
</evidence>